<organism evidence="2 3">
    <name type="scientific">Coemansia biformis</name>
    <dbReference type="NCBI Taxonomy" id="1286918"/>
    <lineage>
        <taxon>Eukaryota</taxon>
        <taxon>Fungi</taxon>
        <taxon>Fungi incertae sedis</taxon>
        <taxon>Zoopagomycota</taxon>
        <taxon>Kickxellomycotina</taxon>
        <taxon>Kickxellomycetes</taxon>
        <taxon>Kickxellales</taxon>
        <taxon>Kickxellaceae</taxon>
        <taxon>Coemansia</taxon>
    </lineage>
</organism>
<dbReference type="Proteomes" id="UP001143981">
    <property type="component" value="Unassembled WGS sequence"/>
</dbReference>
<accession>A0A9W8CY18</accession>
<sequence>MASPQARTPGPGESTPLLRDPQSPPEPGCSLARLESAATLSNVFLEHDAISTSDMARQESALLVESAVPLALAYLLQISFNFANILSLGHLGATKLAAAALANMTIFMVIDAPA</sequence>
<dbReference type="AlphaFoldDB" id="A0A9W8CY18"/>
<dbReference type="EMBL" id="JANBOI010000813">
    <property type="protein sequence ID" value="KAJ1728443.1"/>
    <property type="molecule type" value="Genomic_DNA"/>
</dbReference>
<evidence type="ECO:0000313" key="2">
    <source>
        <dbReference type="EMBL" id="KAJ1728443.1"/>
    </source>
</evidence>
<keyword evidence="3" id="KW-1185">Reference proteome</keyword>
<evidence type="ECO:0000256" key="1">
    <source>
        <dbReference type="SAM" id="MobiDB-lite"/>
    </source>
</evidence>
<evidence type="ECO:0000313" key="3">
    <source>
        <dbReference type="Proteomes" id="UP001143981"/>
    </source>
</evidence>
<feature type="region of interest" description="Disordered" evidence="1">
    <location>
        <begin position="1"/>
        <end position="30"/>
    </location>
</feature>
<feature type="non-terminal residue" evidence="2">
    <location>
        <position position="114"/>
    </location>
</feature>
<name>A0A9W8CY18_9FUNG</name>
<proteinExistence type="predicted"/>
<gene>
    <name evidence="2" type="ORF">LPJ61_004032</name>
</gene>
<protein>
    <recommendedName>
        <fullName evidence="4">Protein DETOXIFICATION</fullName>
    </recommendedName>
</protein>
<evidence type="ECO:0008006" key="4">
    <source>
        <dbReference type="Google" id="ProtNLM"/>
    </source>
</evidence>
<dbReference type="OrthoDB" id="2126698at2759"/>
<reference evidence="2" key="1">
    <citation type="submission" date="2022-07" db="EMBL/GenBank/DDBJ databases">
        <title>Phylogenomic reconstructions and comparative analyses of Kickxellomycotina fungi.</title>
        <authorList>
            <person name="Reynolds N.K."/>
            <person name="Stajich J.E."/>
            <person name="Barry K."/>
            <person name="Grigoriev I.V."/>
            <person name="Crous P."/>
            <person name="Smith M.E."/>
        </authorList>
    </citation>
    <scope>NUCLEOTIDE SEQUENCE</scope>
    <source>
        <strain evidence="2">BCRC 34381</strain>
    </source>
</reference>
<comment type="caution">
    <text evidence="2">The sequence shown here is derived from an EMBL/GenBank/DDBJ whole genome shotgun (WGS) entry which is preliminary data.</text>
</comment>